<dbReference type="PANTHER" id="PTHR45624:SF61">
    <property type="entry name" value="MITOCHONDRIAL BASIC AMINO ACIDS TRANSPORTER"/>
    <property type="match status" value="1"/>
</dbReference>
<protein>
    <recommendedName>
        <fullName evidence="17">Mitochondrial basic amino acids transporter</fullName>
    </recommendedName>
    <alternativeName>
        <fullName evidence="21">Carnitine/acylcarnitine translocase-like</fullName>
    </alternativeName>
    <alternativeName>
        <fullName evidence="20">Mitochondrial carnitine/acylcarnitine carrier protein CACL</fullName>
    </alternativeName>
    <alternativeName>
        <fullName evidence="19">Mitochondrial ornithine transporter 3</fullName>
    </alternativeName>
    <alternativeName>
        <fullName evidence="18">Solute carrier family 25 member 29</fullName>
    </alternativeName>
</protein>
<dbReference type="InterPro" id="IPR002067">
    <property type="entry name" value="MCP"/>
</dbReference>
<dbReference type="GO" id="GO:1990575">
    <property type="term" value="P:mitochondrial L-ornithine transmembrane transport"/>
    <property type="evidence" value="ECO:0007669"/>
    <property type="project" value="UniProtKB-ARBA"/>
</dbReference>
<keyword evidence="4 22" id="KW-0812">Transmembrane</keyword>
<comment type="catalytic activity">
    <reaction evidence="16">
        <text>N(omega)-methyl-L-arginine(in) + L-arginine(out) = N(omega)-methyl-L-arginine(out) + L-arginine(in)</text>
        <dbReference type="Rhea" id="RHEA:72803"/>
        <dbReference type="ChEBI" id="CHEBI:32682"/>
        <dbReference type="ChEBI" id="CHEBI:114953"/>
    </reaction>
</comment>
<dbReference type="InterPro" id="IPR018108">
    <property type="entry name" value="MCP_transmembrane"/>
</dbReference>
<dbReference type="GO" id="GO:0005743">
    <property type="term" value="C:mitochondrial inner membrane"/>
    <property type="evidence" value="ECO:0007669"/>
    <property type="project" value="UniProtKB-SubCell"/>
</dbReference>
<gene>
    <name evidence="25" type="ORF">NMOB1V02_LOCUS9760</name>
</gene>
<evidence type="ECO:0000256" key="14">
    <source>
        <dbReference type="ARBA" id="ARBA00051045"/>
    </source>
</evidence>
<evidence type="ECO:0000256" key="4">
    <source>
        <dbReference type="ARBA" id="ARBA00022692"/>
    </source>
</evidence>
<keyword evidence="5" id="KW-0677">Repeat</keyword>
<accession>A0A7R9BWU5</accession>
<comment type="catalytic activity">
    <reaction evidence="12">
        <text>L-histidine(out) = L-histidine(in)</text>
        <dbReference type="Rhea" id="RHEA:72807"/>
        <dbReference type="ChEBI" id="CHEBI:57595"/>
    </reaction>
</comment>
<evidence type="ECO:0000256" key="7">
    <source>
        <dbReference type="ARBA" id="ARBA00022970"/>
    </source>
</evidence>
<name>A0A7R9BWU5_9CRUS</name>
<evidence type="ECO:0000256" key="21">
    <source>
        <dbReference type="ARBA" id="ARBA00080567"/>
    </source>
</evidence>
<keyword evidence="26" id="KW-1185">Reference proteome</keyword>
<comment type="subcellular location">
    <subcellularLocation>
        <location evidence="1">Mitochondrion inner membrane</location>
        <topology evidence="1">Multi-pass membrane protein</topology>
    </subcellularLocation>
</comment>
<dbReference type="PANTHER" id="PTHR45624">
    <property type="entry name" value="MITOCHONDRIAL BASIC AMINO ACIDS TRANSPORTER-RELATED"/>
    <property type="match status" value="1"/>
</dbReference>
<comment type="catalytic activity">
    <reaction evidence="13">
        <text>L-histidine(out) + L-arginine(in) = L-histidine(in) + L-arginine(out)</text>
        <dbReference type="Rhea" id="RHEA:71063"/>
        <dbReference type="ChEBI" id="CHEBI:32682"/>
        <dbReference type="ChEBI" id="CHEBI:57595"/>
    </reaction>
</comment>
<proteinExistence type="inferred from homology"/>
<keyword evidence="9" id="KW-0496">Mitochondrion</keyword>
<evidence type="ECO:0000256" key="20">
    <source>
        <dbReference type="ARBA" id="ARBA00079387"/>
    </source>
</evidence>
<evidence type="ECO:0000256" key="19">
    <source>
        <dbReference type="ARBA" id="ARBA00078745"/>
    </source>
</evidence>
<evidence type="ECO:0000256" key="11">
    <source>
        <dbReference type="ARBA" id="ARBA00049090"/>
    </source>
</evidence>
<dbReference type="PRINTS" id="PR00926">
    <property type="entry name" value="MITOCARRIER"/>
</dbReference>
<evidence type="ECO:0000256" key="13">
    <source>
        <dbReference type="ARBA" id="ARBA00050768"/>
    </source>
</evidence>
<feature type="repeat" description="Solcar" evidence="22">
    <location>
        <begin position="91"/>
        <end position="190"/>
    </location>
</feature>
<feature type="repeat" description="Solcar" evidence="22">
    <location>
        <begin position="1"/>
        <end position="86"/>
    </location>
</feature>
<keyword evidence="8" id="KW-1133">Transmembrane helix</keyword>
<reference evidence="25" key="1">
    <citation type="submission" date="2020-11" db="EMBL/GenBank/DDBJ databases">
        <authorList>
            <person name="Tran Van P."/>
        </authorList>
    </citation>
    <scope>NUCLEOTIDE SEQUENCE</scope>
</reference>
<keyword evidence="7" id="KW-0029">Amino-acid transport</keyword>
<evidence type="ECO:0000256" key="10">
    <source>
        <dbReference type="ARBA" id="ARBA00023136"/>
    </source>
</evidence>
<evidence type="ECO:0000313" key="26">
    <source>
        <dbReference type="Proteomes" id="UP000678499"/>
    </source>
</evidence>
<dbReference type="EMBL" id="CAJPEX010003510">
    <property type="protein sequence ID" value="CAG0922281.1"/>
    <property type="molecule type" value="Genomic_DNA"/>
</dbReference>
<dbReference type="Gene3D" id="1.50.40.10">
    <property type="entry name" value="Mitochondrial carrier domain"/>
    <property type="match status" value="1"/>
</dbReference>
<dbReference type="InterPro" id="IPR050567">
    <property type="entry name" value="Mitochondrial_Carrier"/>
</dbReference>
<evidence type="ECO:0000256" key="17">
    <source>
        <dbReference type="ARBA" id="ARBA00071763"/>
    </source>
</evidence>
<evidence type="ECO:0000256" key="12">
    <source>
        <dbReference type="ARBA" id="ARBA00050592"/>
    </source>
</evidence>
<feature type="repeat" description="Solcar" evidence="22">
    <location>
        <begin position="199"/>
        <end position="287"/>
    </location>
</feature>
<feature type="compositionally biased region" description="Basic and acidic residues" evidence="24">
    <location>
        <begin position="482"/>
        <end position="491"/>
    </location>
</feature>
<comment type="catalytic activity">
    <reaction evidence="15">
        <text>L-ornithine(in) + L-arginine(out) = L-ornithine(out) + L-arginine(in)</text>
        <dbReference type="Rhea" id="RHEA:34991"/>
        <dbReference type="ChEBI" id="CHEBI:32682"/>
        <dbReference type="ChEBI" id="CHEBI:46911"/>
    </reaction>
</comment>
<keyword evidence="10 22" id="KW-0472">Membrane</keyword>
<evidence type="ECO:0000256" key="24">
    <source>
        <dbReference type="SAM" id="MobiDB-lite"/>
    </source>
</evidence>
<dbReference type="PROSITE" id="PS50920">
    <property type="entry name" value="SOLCAR"/>
    <property type="match status" value="3"/>
</dbReference>
<evidence type="ECO:0000256" key="15">
    <source>
        <dbReference type="ARBA" id="ARBA00051921"/>
    </source>
</evidence>
<dbReference type="Pfam" id="PF00153">
    <property type="entry name" value="Mito_carr"/>
    <property type="match status" value="3"/>
</dbReference>
<evidence type="ECO:0000256" key="6">
    <source>
        <dbReference type="ARBA" id="ARBA00022792"/>
    </source>
</evidence>
<dbReference type="AlphaFoldDB" id="A0A7R9BWU5"/>
<dbReference type="FunFam" id="1.50.40.10:FF:000037">
    <property type="entry name" value="Solute carrier family 25 member 29"/>
    <property type="match status" value="1"/>
</dbReference>
<evidence type="ECO:0000256" key="1">
    <source>
        <dbReference type="ARBA" id="ARBA00004448"/>
    </source>
</evidence>
<comment type="similarity">
    <text evidence="2 23">Belongs to the mitochondrial carrier (TC 2.A.29) family.</text>
</comment>
<evidence type="ECO:0000256" key="8">
    <source>
        <dbReference type="ARBA" id="ARBA00022989"/>
    </source>
</evidence>
<evidence type="ECO:0000256" key="2">
    <source>
        <dbReference type="ARBA" id="ARBA00006375"/>
    </source>
</evidence>
<evidence type="ECO:0000256" key="16">
    <source>
        <dbReference type="ARBA" id="ARBA00052673"/>
    </source>
</evidence>
<comment type="catalytic activity">
    <reaction evidence="14">
        <text>L-homoarginine(in) + L-arginine(out) = L-homoarginine(out) + L-arginine(in)</text>
        <dbReference type="Rhea" id="RHEA:72799"/>
        <dbReference type="ChEBI" id="CHEBI:32682"/>
        <dbReference type="ChEBI" id="CHEBI:143006"/>
    </reaction>
</comment>
<evidence type="ECO:0000256" key="5">
    <source>
        <dbReference type="ARBA" id="ARBA00022737"/>
    </source>
</evidence>
<evidence type="ECO:0000256" key="22">
    <source>
        <dbReference type="PROSITE-ProRule" id="PRU00282"/>
    </source>
</evidence>
<evidence type="ECO:0000256" key="9">
    <source>
        <dbReference type="ARBA" id="ARBA00023128"/>
    </source>
</evidence>
<dbReference type="SUPFAM" id="SSF103506">
    <property type="entry name" value="Mitochondrial carrier"/>
    <property type="match status" value="1"/>
</dbReference>
<dbReference type="Proteomes" id="UP000678499">
    <property type="component" value="Unassembled WGS sequence"/>
</dbReference>
<evidence type="ECO:0000256" key="3">
    <source>
        <dbReference type="ARBA" id="ARBA00022448"/>
    </source>
</evidence>
<keyword evidence="6" id="KW-0999">Mitochondrion inner membrane</keyword>
<evidence type="ECO:0000313" key="25">
    <source>
        <dbReference type="EMBL" id="CAD7282129.1"/>
    </source>
</evidence>
<dbReference type="InterPro" id="IPR023395">
    <property type="entry name" value="MCP_dom_sf"/>
</dbReference>
<organism evidence="25">
    <name type="scientific">Notodromas monacha</name>
    <dbReference type="NCBI Taxonomy" id="399045"/>
    <lineage>
        <taxon>Eukaryota</taxon>
        <taxon>Metazoa</taxon>
        <taxon>Ecdysozoa</taxon>
        <taxon>Arthropoda</taxon>
        <taxon>Crustacea</taxon>
        <taxon>Oligostraca</taxon>
        <taxon>Ostracoda</taxon>
        <taxon>Podocopa</taxon>
        <taxon>Podocopida</taxon>
        <taxon>Cypridocopina</taxon>
        <taxon>Cypridoidea</taxon>
        <taxon>Cyprididae</taxon>
        <taxon>Notodromas</taxon>
    </lineage>
</organism>
<evidence type="ECO:0000256" key="18">
    <source>
        <dbReference type="ARBA" id="ARBA00076491"/>
    </source>
</evidence>
<sequence length="506" mass="56578">MAVDFAAGFIGEFDLSYRRRVQMNTFVRLQTQDAHNPRYRGVVHCFMKTVQTEGLHGLYKGISFPLGGMAVVNAVAFGAYGNMLRHMSNPDALESHFIAGAVSGLAQSFLTAPLELARTRLQLQGQGEGWANFVKQGSADSEGGIVACIRQIYREAGICRGIFKGLGITLVRDAPACGIYFSVYELMCRMLSVDSFGQSSVWKLSLAGGTGGAMSWLLTYPLDLIKSRMQTDGFLGPKKYTSSLDCAIQSYQEEGWRVFTRGLSSALLRSFPTNATVFAVSAQVFRFFDYVSVVEQESPVTQTLVERVVVVETKQQQQQQQPTVKKYDHKNNRGLEYPTAELYGADYHYHSVPRIEFPGAHFLVGYLLNGMDSNYHSVLYSMHINFKRPRPQGYFFGHNQIPVEEHADDADSVHPTPFYAEDENFDAKTAVKRHEEDAAIADANSPLDDEMDQRAYEELLAWRRENNNNSGGGNNNNNNSDGKGKNNKDAFYDRHKVHRMLLTVIG</sequence>
<dbReference type="EMBL" id="OA885547">
    <property type="protein sequence ID" value="CAD7282129.1"/>
    <property type="molecule type" value="Genomic_DNA"/>
</dbReference>
<feature type="region of interest" description="Disordered" evidence="24">
    <location>
        <begin position="465"/>
        <end position="491"/>
    </location>
</feature>
<dbReference type="OrthoDB" id="193856at2759"/>
<dbReference type="GO" id="GO:0005289">
    <property type="term" value="F:high-affinity L-arginine transmembrane transporter activity"/>
    <property type="evidence" value="ECO:0007669"/>
    <property type="project" value="TreeGrafter"/>
</dbReference>
<comment type="catalytic activity">
    <reaction evidence="11">
        <text>L-lysine(out) + L-arginine(in) = L-lysine(in) + L-arginine(out)</text>
        <dbReference type="Rhea" id="RHEA:70827"/>
        <dbReference type="ChEBI" id="CHEBI:32551"/>
        <dbReference type="ChEBI" id="CHEBI:32682"/>
    </reaction>
</comment>
<keyword evidence="3 23" id="KW-0813">Transport</keyword>
<evidence type="ECO:0000256" key="23">
    <source>
        <dbReference type="RuleBase" id="RU000488"/>
    </source>
</evidence>